<sequence length="93" mass="9587">MFWVLSWSIDMNGKIAFGLDPGGHSATRAVPPCLAAGPELVGVAGLELDEVMLLVFGPLLELLPQAAAAPMAAIAPTIATNLRVLLTAIKPSP</sequence>
<accession>A0ABN2VML9</accession>
<dbReference type="EMBL" id="BAAAQN010000108">
    <property type="protein sequence ID" value="GAA2066161.1"/>
    <property type="molecule type" value="Genomic_DNA"/>
</dbReference>
<reference evidence="1 2" key="1">
    <citation type="journal article" date="2019" name="Int. J. Syst. Evol. Microbiol.">
        <title>The Global Catalogue of Microorganisms (GCM) 10K type strain sequencing project: providing services to taxonomists for standard genome sequencing and annotation.</title>
        <authorList>
            <consortium name="The Broad Institute Genomics Platform"/>
            <consortium name="The Broad Institute Genome Sequencing Center for Infectious Disease"/>
            <person name="Wu L."/>
            <person name="Ma J."/>
        </authorList>
    </citation>
    <scope>NUCLEOTIDE SEQUENCE [LARGE SCALE GENOMIC DNA]</scope>
    <source>
        <strain evidence="1 2">JCM 16014</strain>
    </source>
</reference>
<name>A0ABN2VML9_9ACTN</name>
<protein>
    <submittedName>
        <fullName evidence="1">Uncharacterized protein</fullName>
    </submittedName>
</protein>
<organism evidence="1 2">
    <name type="scientific">Catenulispora yoronensis</name>
    <dbReference type="NCBI Taxonomy" id="450799"/>
    <lineage>
        <taxon>Bacteria</taxon>
        <taxon>Bacillati</taxon>
        <taxon>Actinomycetota</taxon>
        <taxon>Actinomycetes</taxon>
        <taxon>Catenulisporales</taxon>
        <taxon>Catenulisporaceae</taxon>
        <taxon>Catenulispora</taxon>
    </lineage>
</organism>
<evidence type="ECO:0000313" key="2">
    <source>
        <dbReference type="Proteomes" id="UP001500751"/>
    </source>
</evidence>
<gene>
    <name evidence="1" type="ORF">GCM10009839_92360</name>
</gene>
<dbReference type="Proteomes" id="UP001500751">
    <property type="component" value="Unassembled WGS sequence"/>
</dbReference>
<proteinExistence type="predicted"/>
<evidence type="ECO:0000313" key="1">
    <source>
        <dbReference type="EMBL" id="GAA2066161.1"/>
    </source>
</evidence>
<keyword evidence="2" id="KW-1185">Reference proteome</keyword>
<comment type="caution">
    <text evidence="1">The sequence shown here is derived from an EMBL/GenBank/DDBJ whole genome shotgun (WGS) entry which is preliminary data.</text>
</comment>